<accession>A0A2H0UU39</accession>
<dbReference type="EMBL" id="PFAX01000028">
    <property type="protein sequence ID" value="PIR90313.1"/>
    <property type="molecule type" value="Genomic_DNA"/>
</dbReference>
<organism evidence="1 2">
    <name type="scientific">bacterium (Candidatus Gribaldobacteria) CG10_big_fil_rev_8_21_14_0_10_37_21</name>
    <dbReference type="NCBI Taxonomy" id="2014275"/>
    <lineage>
        <taxon>Bacteria</taxon>
        <taxon>Candidatus Gribaldobacteria</taxon>
    </lineage>
</organism>
<name>A0A2H0UU39_9BACT</name>
<sequence>CIKAYNNLASIKLETLCDISFLKNLDRARGNRHHTHRRYDTNYVIGGTTYGTVEKLRELTINVRKELQDLDQKLAAEHKNYEVKVERLPLAIKVEWTAVKHALDMTDGGKIVPQKSTNGLDPRQIRYFAIQVNYKK</sequence>
<evidence type="ECO:0000313" key="1">
    <source>
        <dbReference type="EMBL" id="PIR90313.1"/>
    </source>
</evidence>
<dbReference type="AlphaFoldDB" id="A0A2H0UU39"/>
<feature type="non-terminal residue" evidence="1">
    <location>
        <position position="1"/>
    </location>
</feature>
<proteinExistence type="predicted"/>
<dbReference type="Proteomes" id="UP000230132">
    <property type="component" value="Unassembled WGS sequence"/>
</dbReference>
<comment type="caution">
    <text evidence="1">The sequence shown here is derived from an EMBL/GenBank/DDBJ whole genome shotgun (WGS) entry which is preliminary data.</text>
</comment>
<protein>
    <submittedName>
        <fullName evidence="1">Uncharacterized protein</fullName>
    </submittedName>
</protein>
<evidence type="ECO:0000313" key="2">
    <source>
        <dbReference type="Proteomes" id="UP000230132"/>
    </source>
</evidence>
<gene>
    <name evidence="1" type="ORF">COU05_02370</name>
</gene>
<reference evidence="2" key="1">
    <citation type="submission" date="2017-09" db="EMBL/GenBank/DDBJ databases">
        <title>Depth-based differentiation of microbial function through sediment-hosted aquifers and enrichment of novel symbionts in the deep terrestrial subsurface.</title>
        <authorList>
            <person name="Probst A.J."/>
            <person name="Ladd B."/>
            <person name="Jarett J.K."/>
            <person name="Geller-Mcgrath D.E."/>
            <person name="Sieber C.M.K."/>
            <person name="Emerson J.B."/>
            <person name="Anantharaman K."/>
            <person name="Thomas B.C."/>
            <person name="Malmstrom R."/>
            <person name="Stieglmeier M."/>
            <person name="Klingl A."/>
            <person name="Woyke T."/>
            <person name="Ryan C.M."/>
            <person name="Banfield J.F."/>
        </authorList>
    </citation>
    <scope>NUCLEOTIDE SEQUENCE [LARGE SCALE GENOMIC DNA]</scope>
</reference>